<evidence type="ECO:0000256" key="8">
    <source>
        <dbReference type="SAM" id="Phobius"/>
    </source>
</evidence>
<feature type="transmembrane region" description="Helical" evidence="8">
    <location>
        <begin position="306"/>
        <end position="329"/>
    </location>
</feature>
<feature type="transmembrane region" description="Helical" evidence="8">
    <location>
        <begin position="103"/>
        <end position="121"/>
    </location>
</feature>
<keyword evidence="7 8" id="KW-0472">Membrane</keyword>
<evidence type="ECO:0000256" key="5">
    <source>
        <dbReference type="ARBA" id="ARBA00022692"/>
    </source>
</evidence>
<gene>
    <name evidence="9" type="ORF">GCM10009776_24410</name>
</gene>
<keyword evidence="4" id="KW-0808">Transferase</keyword>
<feature type="transmembrane region" description="Helical" evidence="8">
    <location>
        <begin position="183"/>
        <end position="211"/>
    </location>
</feature>
<feature type="transmembrane region" description="Helical" evidence="8">
    <location>
        <begin position="223"/>
        <end position="243"/>
    </location>
</feature>
<dbReference type="PANTHER" id="PTHR33908">
    <property type="entry name" value="MANNOSYLTRANSFERASE YKCB-RELATED"/>
    <property type="match status" value="1"/>
</dbReference>
<feature type="transmembrane region" description="Helical" evidence="8">
    <location>
        <begin position="335"/>
        <end position="352"/>
    </location>
</feature>
<feature type="transmembrane region" description="Helical" evidence="8">
    <location>
        <begin position="274"/>
        <end position="294"/>
    </location>
</feature>
<sequence length="512" mass="54698">MVLMALTAPVRIADTVSARQFTGSASLGRAAAAVGVLAALISLAGSWIPSLWGDEAASVLSATRPVGSLLAMLTHVDAVHGAYYLGLHAWTDVFGSSPFSVRLPSAIAIGVCAAAVTWLCGRFGSRRFAILAGVFAAILPRLTYAGEEARAYAFDAAITAVLCVILAELMLRREPRSTRMLWMAYAATLAIGIYAFLYVSLMILAAGVVVLCTPHLRQEWRRWVVSSAAAGAIAAPVFVLAFIERSQIAFLAHRNVVNPDAVLVKMWFGDTPFAVLAWALVAVAVGGFAMDAVRSRRAGVAMGARLEVIALAWLVIPVAILLVASPFVAGYTARYGTFAAPAAAVLMAIGVRRIARMRWLAAVAIAAVLASAAPIWVDQRQPYAKNQSDWNEIAATIHSRAVMGDGIVFDEAVRPSRRPHLALDTNPAAFAAVRDVALETPFAASDTWHGVAFTIPEAARLGRFDGVRRLWVVEYSTGVAADTSGLSDLEALGYHRADRIELHRSVVYLYTR</sequence>
<reference evidence="9 10" key="1">
    <citation type="journal article" date="2019" name="Int. J. Syst. Evol. Microbiol.">
        <title>The Global Catalogue of Microorganisms (GCM) 10K type strain sequencing project: providing services to taxonomists for standard genome sequencing and annotation.</title>
        <authorList>
            <consortium name="The Broad Institute Genomics Platform"/>
            <consortium name="The Broad Institute Genome Sequencing Center for Infectious Disease"/>
            <person name="Wu L."/>
            <person name="Ma J."/>
        </authorList>
    </citation>
    <scope>NUCLEOTIDE SEQUENCE [LARGE SCALE GENOMIC DNA]</scope>
    <source>
        <strain evidence="9 10">JCM 14901</strain>
    </source>
</reference>
<comment type="caution">
    <text evidence="9">The sequence shown here is derived from an EMBL/GenBank/DDBJ whole genome shotgun (WGS) entry which is preliminary data.</text>
</comment>
<comment type="subcellular location">
    <subcellularLocation>
        <location evidence="1">Cell membrane</location>
        <topology evidence="1">Multi-pass membrane protein</topology>
    </subcellularLocation>
</comment>
<accession>A0ABN2QZG0</accession>
<keyword evidence="6 8" id="KW-1133">Transmembrane helix</keyword>
<evidence type="ECO:0000313" key="9">
    <source>
        <dbReference type="EMBL" id="GAA1960869.1"/>
    </source>
</evidence>
<keyword evidence="3" id="KW-0328">Glycosyltransferase</keyword>
<dbReference type="InterPro" id="IPR050297">
    <property type="entry name" value="LipidA_mod_glycosyltrf_83"/>
</dbReference>
<feature type="transmembrane region" description="Helical" evidence="8">
    <location>
        <begin position="359"/>
        <end position="377"/>
    </location>
</feature>
<evidence type="ECO:0000256" key="6">
    <source>
        <dbReference type="ARBA" id="ARBA00022989"/>
    </source>
</evidence>
<organism evidence="9 10">
    <name type="scientific">Microbacterium deminutum</name>
    <dbReference type="NCBI Taxonomy" id="344164"/>
    <lineage>
        <taxon>Bacteria</taxon>
        <taxon>Bacillati</taxon>
        <taxon>Actinomycetota</taxon>
        <taxon>Actinomycetes</taxon>
        <taxon>Micrococcales</taxon>
        <taxon>Microbacteriaceae</taxon>
        <taxon>Microbacterium</taxon>
    </lineage>
</organism>
<feature type="transmembrane region" description="Helical" evidence="8">
    <location>
        <begin position="69"/>
        <end position="91"/>
    </location>
</feature>
<evidence type="ECO:0000256" key="2">
    <source>
        <dbReference type="ARBA" id="ARBA00022475"/>
    </source>
</evidence>
<evidence type="ECO:0000256" key="4">
    <source>
        <dbReference type="ARBA" id="ARBA00022679"/>
    </source>
</evidence>
<dbReference type="Proteomes" id="UP001499933">
    <property type="component" value="Unassembled WGS sequence"/>
</dbReference>
<evidence type="ECO:0000256" key="7">
    <source>
        <dbReference type="ARBA" id="ARBA00023136"/>
    </source>
</evidence>
<evidence type="ECO:0000256" key="1">
    <source>
        <dbReference type="ARBA" id="ARBA00004651"/>
    </source>
</evidence>
<feature type="transmembrane region" description="Helical" evidence="8">
    <location>
        <begin position="128"/>
        <end position="145"/>
    </location>
</feature>
<keyword evidence="5 8" id="KW-0812">Transmembrane</keyword>
<keyword evidence="10" id="KW-1185">Reference proteome</keyword>
<name>A0ABN2QZG0_9MICO</name>
<proteinExistence type="predicted"/>
<keyword evidence="2" id="KW-1003">Cell membrane</keyword>
<evidence type="ECO:0000256" key="3">
    <source>
        <dbReference type="ARBA" id="ARBA00022676"/>
    </source>
</evidence>
<evidence type="ECO:0000313" key="10">
    <source>
        <dbReference type="Proteomes" id="UP001499933"/>
    </source>
</evidence>
<dbReference type="EMBL" id="BAAAOG010000004">
    <property type="protein sequence ID" value="GAA1960869.1"/>
    <property type="molecule type" value="Genomic_DNA"/>
</dbReference>
<feature type="transmembrane region" description="Helical" evidence="8">
    <location>
        <begin position="28"/>
        <end position="48"/>
    </location>
</feature>
<protein>
    <submittedName>
        <fullName evidence="9">Glycosyltransferase family 39 protein</fullName>
    </submittedName>
</protein>
<dbReference type="PANTHER" id="PTHR33908:SF3">
    <property type="entry name" value="UNDECAPRENYL PHOSPHATE-ALPHA-4-AMINO-4-DEOXY-L-ARABINOSE ARABINOSYL TRANSFERASE"/>
    <property type="match status" value="1"/>
</dbReference>